<protein>
    <submittedName>
        <fullName evidence="2">Uncharacterized protein</fullName>
    </submittedName>
</protein>
<evidence type="ECO:0000313" key="2">
    <source>
        <dbReference type="EMBL" id="DBA02401.1"/>
    </source>
</evidence>
<dbReference type="AlphaFoldDB" id="A0AAV2Z7W9"/>
<evidence type="ECO:0000256" key="1">
    <source>
        <dbReference type="SAM" id="MobiDB-lite"/>
    </source>
</evidence>
<feature type="compositionally biased region" description="Low complexity" evidence="1">
    <location>
        <begin position="151"/>
        <end position="165"/>
    </location>
</feature>
<gene>
    <name evidence="2" type="ORF">N0F65_007220</name>
</gene>
<keyword evidence="3" id="KW-1185">Reference proteome</keyword>
<comment type="caution">
    <text evidence="2">The sequence shown here is derived from an EMBL/GenBank/DDBJ whole genome shotgun (WGS) entry which is preliminary data.</text>
</comment>
<reference evidence="2" key="2">
    <citation type="journal article" date="2023" name="Microbiol Resour">
        <title>Decontamination and Annotation of the Draft Genome Sequence of the Oomycete Lagenidium giganteum ARSEF 373.</title>
        <authorList>
            <person name="Morgan W.R."/>
            <person name="Tartar A."/>
        </authorList>
    </citation>
    <scope>NUCLEOTIDE SEQUENCE</scope>
    <source>
        <strain evidence="2">ARSEF 373</strain>
    </source>
</reference>
<organism evidence="2 3">
    <name type="scientific">Lagenidium giganteum</name>
    <dbReference type="NCBI Taxonomy" id="4803"/>
    <lineage>
        <taxon>Eukaryota</taxon>
        <taxon>Sar</taxon>
        <taxon>Stramenopiles</taxon>
        <taxon>Oomycota</taxon>
        <taxon>Peronosporomycetes</taxon>
        <taxon>Pythiales</taxon>
        <taxon>Pythiaceae</taxon>
    </lineage>
</organism>
<feature type="region of interest" description="Disordered" evidence="1">
    <location>
        <begin position="219"/>
        <end position="271"/>
    </location>
</feature>
<feature type="compositionally biased region" description="Low complexity" evidence="1">
    <location>
        <begin position="59"/>
        <end position="69"/>
    </location>
</feature>
<feature type="region of interest" description="Disordered" evidence="1">
    <location>
        <begin position="25"/>
        <end position="202"/>
    </location>
</feature>
<reference evidence="2" key="1">
    <citation type="submission" date="2022-11" db="EMBL/GenBank/DDBJ databases">
        <authorList>
            <person name="Morgan W.R."/>
            <person name="Tartar A."/>
        </authorList>
    </citation>
    <scope>NUCLEOTIDE SEQUENCE</scope>
    <source>
        <strain evidence="2">ARSEF 373</strain>
    </source>
</reference>
<feature type="compositionally biased region" description="Basic and acidic residues" evidence="1">
    <location>
        <begin position="32"/>
        <end position="52"/>
    </location>
</feature>
<dbReference type="EMBL" id="DAKRPA010000032">
    <property type="protein sequence ID" value="DBA02401.1"/>
    <property type="molecule type" value="Genomic_DNA"/>
</dbReference>
<evidence type="ECO:0000313" key="3">
    <source>
        <dbReference type="Proteomes" id="UP001146120"/>
    </source>
</evidence>
<accession>A0AAV2Z7W9</accession>
<proteinExistence type="predicted"/>
<name>A0AAV2Z7W9_9STRA</name>
<sequence>MSAASTASPTAAAIEAKMQLSLDDLIKHRKKEGKEQKRASVKSEKSKPAETKKNKKKNAQVAQQQQQQASKRKALMNKNRGLPVEAKKQQPKALNKNATTAPKKQTGSAMSAKKLKRKKVRTNVVAAANGTGRKVESPRKQQTKSEKKQAKQQQQNNNNKPANTKKQAHEQPRQTQKKKVKQPNLSPKAGAVSQTSAKTREVVFGKGRKLHITIKGSKVDLSRRSAKKAKKSTGIATATKSLLPGKLRMAPAKKPSPQQQQASKVVKRVKSMKLKAKKAKVVIRKQPAVRKL</sequence>
<feature type="compositionally biased region" description="Polar residues" evidence="1">
    <location>
        <begin position="96"/>
        <end position="109"/>
    </location>
</feature>
<dbReference type="Proteomes" id="UP001146120">
    <property type="component" value="Unassembled WGS sequence"/>
</dbReference>
<feature type="compositionally biased region" description="Low complexity" evidence="1">
    <location>
        <begin position="250"/>
        <end position="264"/>
    </location>
</feature>
<feature type="compositionally biased region" description="Basic and acidic residues" evidence="1">
    <location>
        <begin position="133"/>
        <end position="149"/>
    </location>
</feature>